<sequence>MLDLLPAELVLTIVERTSDSPWDRKTLLDSICAVNKSYRRVFEPLAGRFVQVKSNDTLELIRETWSDAKKIAAHVLLIGPETSAGSTLEGCDVRLARRFLVSLPMIREVRFRNVNSLGRPKTTSATKVELCLSNRQMLFRIEALMLQRCFILVTTGIGCLPLNLKHLCIDLRTLDDRFCPALGLGTLLQTCYLPHLETLRLDCEEVPHVQPQFLAGLRLVQLAATPMDDPFAADPLDSEVPNSFLTTETPVLLTYWSWPTDEDCAKMNRPDLLHYVQLNMPEEDIATATMFLARLPNLKAAFVRVLPRRQEGAASPEPEVPASDADYNLHIASLERIMAARGVDLIWADSDEHAFISPSFARDSAMTHVLATPAV</sequence>
<evidence type="ECO:0000313" key="2">
    <source>
        <dbReference type="Proteomes" id="UP000237144"/>
    </source>
</evidence>
<evidence type="ECO:0008006" key="3">
    <source>
        <dbReference type="Google" id="ProtNLM"/>
    </source>
</evidence>
<dbReference type="EMBL" id="PJQD01000035">
    <property type="protein sequence ID" value="POY73753.1"/>
    <property type="molecule type" value="Genomic_DNA"/>
</dbReference>
<reference evidence="1 2" key="1">
    <citation type="journal article" date="2018" name="Front. Microbiol.">
        <title>Prospects for Fungal Bioremediation of Acidic Radioactive Waste Sites: Characterization and Genome Sequence of Rhodotorula taiwanensis MD1149.</title>
        <authorList>
            <person name="Tkavc R."/>
            <person name="Matrosova V.Y."/>
            <person name="Grichenko O.E."/>
            <person name="Gostincar C."/>
            <person name="Volpe R.P."/>
            <person name="Klimenkova P."/>
            <person name="Gaidamakova E.K."/>
            <person name="Zhou C.E."/>
            <person name="Stewart B.J."/>
            <person name="Lyman M.G."/>
            <person name="Malfatti S.A."/>
            <person name="Rubinfeld B."/>
            <person name="Courtot M."/>
            <person name="Singh J."/>
            <person name="Dalgard C.L."/>
            <person name="Hamilton T."/>
            <person name="Frey K.G."/>
            <person name="Gunde-Cimerman N."/>
            <person name="Dugan L."/>
            <person name="Daly M.J."/>
        </authorList>
    </citation>
    <scope>NUCLEOTIDE SEQUENCE [LARGE SCALE GENOMIC DNA]</scope>
    <source>
        <strain evidence="1 2">MD1149</strain>
    </source>
</reference>
<dbReference type="Proteomes" id="UP000237144">
    <property type="component" value="Unassembled WGS sequence"/>
</dbReference>
<accession>A0A2S5BAF3</accession>
<name>A0A2S5BAF3_9BASI</name>
<protein>
    <recommendedName>
        <fullName evidence="3">F-box domain-containing protein</fullName>
    </recommendedName>
</protein>
<gene>
    <name evidence="1" type="ORF">BMF94_3291</name>
</gene>
<comment type="caution">
    <text evidence="1">The sequence shown here is derived from an EMBL/GenBank/DDBJ whole genome shotgun (WGS) entry which is preliminary data.</text>
</comment>
<keyword evidence="2" id="KW-1185">Reference proteome</keyword>
<organism evidence="1 2">
    <name type="scientific">Rhodotorula taiwanensis</name>
    <dbReference type="NCBI Taxonomy" id="741276"/>
    <lineage>
        <taxon>Eukaryota</taxon>
        <taxon>Fungi</taxon>
        <taxon>Dikarya</taxon>
        <taxon>Basidiomycota</taxon>
        <taxon>Pucciniomycotina</taxon>
        <taxon>Microbotryomycetes</taxon>
        <taxon>Sporidiobolales</taxon>
        <taxon>Sporidiobolaceae</taxon>
        <taxon>Rhodotorula</taxon>
    </lineage>
</organism>
<evidence type="ECO:0000313" key="1">
    <source>
        <dbReference type="EMBL" id="POY73753.1"/>
    </source>
</evidence>
<proteinExistence type="predicted"/>
<dbReference type="AlphaFoldDB" id="A0A2S5BAF3"/>